<dbReference type="InterPro" id="IPR008969">
    <property type="entry name" value="CarboxyPept-like_regulatory"/>
</dbReference>
<keyword evidence="10" id="KW-1185">Reference proteome</keyword>
<dbReference type="NCBIfam" id="TIGR04056">
    <property type="entry name" value="OMP_RagA_SusC"/>
    <property type="match status" value="1"/>
</dbReference>
<keyword evidence="3 7" id="KW-1134">Transmembrane beta strand</keyword>
<evidence type="ECO:0000256" key="6">
    <source>
        <dbReference type="ARBA" id="ARBA00023237"/>
    </source>
</evidence>
<evidence type="ECO:0000256" key="4">
    <source>
        <dbReference type="ARBA" id="ARBA00022692"/>
    </source>
</evidence>
<dbReference type="SUPFAM" id="SSF49464">
    <property type="entry name" value="Carboxypeptidase regulatory domain-like"/>
    <property type="match status" value="1"/>
</dbReference>
<sequence length="1083" mass="119361">MVGFASLAAENELSLRTNSEMVQNQDHKVTGKVTDDTGAALPGATVVVKGTTAGTVTDIDGNFSLTGLNGDETIVISFVGMLPQEIAIEGKTELSIRLKTDAVGIEEVVAIGYGTQKKRDVSSAISSVNSETYRDRPVANFAQGISGQVAGVSISQTNGAPGGGSNIVIRGIGSVNASNAPLYVVDGQPLPDGFNKNESPINFINPDDIESIEVLKDAASSAIYGTRAANGVILITTKSGKKGKGKVSVSVSYGVQNVLRKYDVLNTEDYLQYYEDSRANAYLVEDPNLGTDDPNAELWSRSDDNETRIANWSEYSRHASAMQSPTSKHYRWITVSDTTYAMAANGYETDWQDELFGTGNVTDVQLSFSGGNDDVTYYVSGSVYSNDGMIEATGYDRFGFRSNVEKKVNNWLKVGLNLAPTLEKTDFLYNSTSTNGSNNPLLVAAQLGPIFPTHNEDGTYFRTGMELDSPWDWNVAFLANPLTFKDVTDERKTARLNSNFYTEITPMKGLVWKSAFHYDYRLRERNFYLPSYIPTSAQKTQRNWGQYDNSVRQYWDVQSFLTYARSFGDHSLTAMVGASMEEINYTSAYMRKYDFPQDIINTLNQGATVVDQQNDARTNRSSESMIGSFARASYNYAGKYYLTASIRRDGSSKFGSENKWATFPSFSTAWRISDESFFSPLSSIISDMKLRAGWGKIGNSGITNYLALATLGTSSYVFGSGATTTAAYYDNKIPNDFLGWETTKDLSIGADVSLVDGRISLSADYFHRETEDMLFNLPLPSITGFGNVKLNLGSMTNQGFEYLLNTRNFVGEFTWNTTATLSYYRNIVTDIGADKRPIVNNSGYTTEGRPLAGLWGTYSLGAFRDWEDVKANPIFNANQSSWRNRSQPGSPKVADVNGDGILDASDRTILGTATPDFIWGLTNTFSYKGFDMSIKFTGRQGGQKLMTGSYGLTMFRAQGRANITYDYFKNYWTEENPDAKYPAPNRKQYDSSDVSGGLLFDATYVLLENITLGYTIPKKICQKAAISNARVYVNLDNVWLYSNYPGYNPMGNYQGDSALSQGVDRNGDYPLPRTVSIGVNVEF</sequence>
<dbReference type="Gene3D" id="2.170.130.10">
    <property type="entry name" value="TonB-dependent receptor, plug domain"/>
    <property type="match status" value="1"/>
</dbReference>
<protein>
    <recommendedName>
        <fullName evidence="8">TonB-dependent receptor plug domain-containing protein</fullName>
    </recommendedName>
</protein>
<comment type="similarity">
    <text evidence="7">Belongs to the TonB-dependent receptor family.</text>
</comment>
<dbReference type="Pfam" id="PF07715">
    <property type="entry name" value="Plug"/>
    <property type="match status" value="1"/>
</dbReference>
<comment type="subcellular location">
    <subcellularLocation>
        <location evidence="1 7">Cell outer membrane</location>
        <topology evidence="1 7">Multi-pass membrane protein</topology>
    </subcellularLocation>
</comment>
<evidence type="ECO:0000256" key="3">
    <source>
        <dbReference type="ARBA" id="ARBA00022452"/>
    </source>
</evidence>
<comment type="caution">
    <text evidence="9">The sequence shown here is derived from an EMBL/GenBank/DDBJ whole genome shotgun (WGS) entry which is preliminary data.</text>
</comment>
<dbReference type="InterPro" id="IPR023996">
    <property type="entry name" value="TonB-dep_OMP_SusC/RagA"/>
</dbReference>
<dbReference type="Proteomes" id="UP000032544">
    <property type="component" value="Unassembled WGS sequence"/>
</dbReference>
<proteinExistence type="inferred from homology"/>
<dbReference type="GO" id="GO:0009279">
    <property type="term" value="C:cell outer membrane"/>
    <property type="evidence" value="ECO:0007669"/>
    <property type="project" value="UniProtKB-SubCell"/>
</dbReference>
<dbReference type="InterPro" id="IPR012910">
    <property type="entry name" value="Plug_dom"/>
</dbReference>
<evidence type="ECO:0000259" key="8">
    <source>
        <dbReference type="Pfam" id="PF07715"/>
    </source>
</evidence>
<dbReference type="SUPFAM" id="SSF56935">
    <property type="entry name" value="Porins"/>
    <property type="match status" value="1"/>
</dbReference>
<name>A0A0D8JCI9_9BACT</name>
<dbReference type="EMBL" id="JRHC01000003">
    <property type="protein sequence ID" value="KJF43518.1"/>
    <property type="molecule type" value="Genomic_DNA"/>
</dbReference>
<evidence type="ECO:0000313" key="9">
    <source>
        <dbReference type="EMBL" id="KJF43518.1"/>
    </source>
</evidence>
<dbReference type="InterPro" id="IPR037066">
    <property type="entry name" value="Plug_dom_sf"/>
</dbReference>
<dbReference type="PROSITE" id="PS52016">
    <property type="entry name" value="TONB_DEPENDENT_REC_3"/>
    <property type="match status" value="1"/>
</dbReference>
<keyword evidence="2 7" id="KW-0813">Transport</keyword>
<dbReference type="AlphaFoldDB" id="A0A0D8JCI9"/>
<dbReference type="NCBIfam" id="TIGR04057">
    <property type="entry name" value="SusC_RagA_signa"/>
    <property type="match status" value="1"/>
</dbReference>
<organism evidence="9 10">
    <name type="scientific">Draconibacterium sediminis</name>
    <dbReference type="NCBI Taxonomy" id="1544798"/>
    <lineage>
        <taxon>Bacteria</taxon>
        <taxon>Pseudomonadati</taxon>
        <taxon>Bacteroidota</taxon>
        <taxon>Bacteroidia</taxon>
        <taxon>Marinilabiliales</taxon>
        <taxon>Prolixibacteraceae</taxon>
        <taxon>Draconibacterium</taxon>
    </lineage>
</organism>
<dbReference type="Gene3D" id="2.60.40.1120">
    <property type="entry name" value="Carboxypeptidase-like, regulatory domain"/>
    <property type="match status" value="1"/>
</dbReference>
<evidence type="ECO:0000256" key="7">
    <source>
        <dbReference type="PROSITE-ProRule" id="PRU01360"/>
    </source>
</evidence>
<dbReference type="InterPro" id="IPR039426">
    <property type="entry name" value="TonB-dep_rcpt-like"/>
</dbReference>
<dbReference type="Pfam" id="PF13715">
    <property type="entry name" value="CarbopepD_reg_2"/>
    <property type="match status" value="1"/>
</dbReference>
<evidence type="ECO:0000313" key="10">
    <source>
        <dbReference type="Proteomes" id="UP000032544"/>
    </source>
</evidence>
<evidence type="ECO:0000256" key="1">
    <source>
        <dbReference type="ARBA" id="ARBA00004571"/>
    </source>
</evidence>
<keyword evidence="4 7" id="KW-0812">Transmembrane</keyword>
<dbReference type="InterPro" id="IPR036942">
    <property type="entry name" value="Beta-barrel_TonB_sf"/>
</dbReference>
<gene>
    <name evidence="9" type="ORF">LH29_15025</name>
</gene>
<feature type="domain" description="TonB-dependent receptor plug" evidence="8">
    <location>
        <begin position="117"/>
        <end position="232"/>
    </location>
</feature>
<accession>A0A0D8JCI9</accession>
<dbReference type="Gene3D" id="2.40.170.20">
    <property type="entry name" value="TonB-dependent receptor, beta-barrel domain"/>
    <property type="match status" value="1"/>
</dbReference>
<keyword evidence="5 7" id="KW-0472">Membrane</keyword>
<dbReference type="InterPro" id="IPR023997">
    <property type="entry name" value="TonB-dep_OMP_SusC/RagA_CS"/>
</dbReference>
<evidence type="ECO:0000256" key="5">
    <source>
        <dbReference type="ARBA" id="ARBA00023136"/>
    </source>
</evidence>
<keyword evidence="6 7" id="KW-0998">Cell outer membrane</keyword>
<evidence type="ECO:0000256" key="2">
    <source>
        <dbReference type="ARBA" id="ARBA00022448"/>
    </source>
</evidence>
<dbReference type="STRING" id="1544798.LH29_15025"/>
<dbReference type="PATRIC" id="fig|1544798.3.peg.3172"/>
<reference evidence="9 10" key="1">
    <citation type="submission" date="2014-09" db="EMBL/GenBank/DDBJ databases">
        <title>Draft Genome Sequence of Draconibacterium sp. JN14CK-3.</title>
        <authorList>
            <person name="Dong C."/>
            <person name="Lai Q."/>
            <person name="Shao Z."/>
        </authorList>
    </citation>
    <scope>NUCLEOTIDE SEQUENCE [LARGE SCALE GENOMIC DNA]</scope>
    <source>
        <strain evidence="9 10">JN14CK-3</strain>
    </source>
</reference>